<sequence>MKDLVSLGVRVDHVICPDWPCAACFDPYNTFYASAFNAQQDGRESLDVAPQVSGGTFHVSVRFQDVDTERGFDVVVTPLPSEYRSAEQLGQEVAEGVKRERMYGQLPATHEQGGFRRIVV</sequence>
<evidence type="ECO:0000313" key="2">
    <source>
        <dbReference type="Proteomes" id="UP000276417"/>
    </source>
</evidence>
<dbReference type="KEGG" id="dph:EHF33_15275"/>
<dbReference type="OrthoDB" id="69876at2"/>
<dbReference type="Proteomes" id="UP000276417">
    <property type="component" value="Chromosome 2"/>
</dbReference>
<protein>
    <submittedName>
        <fullName evidence="1">Uncharacterized protein</fullName>
    </submittedName>
</protein>
<accession>A0A3G8YR93</accession>
<name>A0A3G8YR93_9DEIO</name>
<dbReference type="EMBL" id="CP034184">
    <property type="protein sequence ID" value="AZI44251.1"/>
    <property type="molecule type" value="Genomic_DNA"/>
</dbReference>
<reference evidence="1 2" key="1">
    <citation type="submission" date="2018-11" db="EMBL/GenBank/DDBJ databases">
        <title>Deinococcus shelandsis sp. nov., isolated from South Shetland Islands soil of Antarctica.</title>
        <authorList>
            <person name="Tian J."/>
        </authorList>
    </citation>
    <scope>NUCLEOTIDE SEQUENCE [LARGE SCALE GENOMIC DNA]</scope>
    <source>
        <strain evidence="1 2">S14-83T</strain>
    </source>
</reference>
<dbReference type="AlphaFoldDB" id="A0A3G8YR93"/>
<evidence type="ECO:0000313" key="1">
    <source>
        <dbReference type="EMBL" id="AZI44251.1"/>
    </source>
</evidence>
<keyword evidence="2" id="KW-1185">Reference proteome</keyword>
<proteinExistence type="predicted"/>
<gene>
    <name evidence="1" type="ORF">EHF33_15275</name>
</gene>
<dbReference type="RefSeq" id="WP_124873710.1">
    <property type="nucleotide sequence ID" value="NZ_CP034184.1"/>
</dbReference>
<organism evidence="1 2">
    <name type="scientific">Deinococcus psychrotolerans</name>
    <dbReference type="NCBI Taxonomy" id="2489213"/>
    <lineage>
        <taxon>Bacteria</taxon>
        <taxon>Thermotogati</taxon>
        <taxon>Deinococcota</taxon>
        <taxon>Deinococci</taxon>
        <taxon>Deinococcales</taxon>
        <taxon>Deinococcaceae</taxon>
        <taxon>Deinococcus</taxon>
    </lineage>
</organism>